<evidence type="ECO:0008006" key="3">
    <source>
        <dbReference type="Google" id="ProtNLM"/>
    </source>
</evidence>
<dbReference type="RefSeq" id="WP_257315487.1">
    <property type="nucleotide sequence ID" value="NZ_JANFDG010000012.1"/>
</dbReference>
<comment type="caution">
    <text evidence="1">The sequence shown here is derived from an EMBL/GenBank/DDBJ whole genome shotgun (WGS) entry which is preliminary data.</text>
</comment>
<dbReference type="Proteomes" id="UP001595377">
    <property type="component" value="Unassembled WGS sequence"/>
</dbReference>
<protein>
    <recommendedName>
        <fullName evidence="3">Formylmethanofuran dehydrogenase subunit E domain-containing protein</fullName>
    </recommendedName>
</protein>
<proteinExistence type="predicted"/>
<name>A0ABV7DKQ1_9HYPH</name>
<gene>
    <name evidence="1" type="ORF">ACFOHH_18375</name>
</gene>
<reference evidence="2" key="1">
    <citation type="journal article" date="2019" name="Int. J. Syst. Evol. Microbiol.">
        <title>The Global Catalogue of Microorganisms (GCM) 10K type strain sequencing project: providing services to taxonomists for standard genome sequencing and annotation.</title>
        <authorList>
            <consortium name="The Broad Institute Genomics Platform"/>
            <consortium name="The Broad Institute Genome Sequencing Center for Infectious Disease"/>
            <person name="Wu L."/>
            <person name="Ma J."/>
        </authorList>
    </citation>
    <scope>NUCLEOTIDE SEQUENCE [LARGE SCALE GENOMIC DNA]</scope>
    <source>
        <strain evidence="2">KCTC 52677</strain>
    </source>
</reference>
<keyword evidence="2" id="KW-1185">Reference proteome</keyword>
<evidence type="ECO:0000313" key="1">
    <source>
        <dbReference type="EMBL" id="MFC3075081.1"/>
    </source>
</evidence>
<evidence type="ECO:0000313" key="2">
    <source>
        <dbReference type="Proteomes" id="UP001595377"/>
    </source>
</evidence>
<accession>A0ABV7DKQ1</accession>
<organism evidence="1 2">
    <name type="scientific">Shinella pollutisoli</name>
    <dbReference type="NCBI Taxonomy" id="2250594"/>
    <lineage>
        <taxon>Bacteria</taxon>
        <taxon>Pseudomonadati</taxon>
        <taxon>Pseudomonadota</taxon>
        <taxon>Alphaproteobacteria</taxon>
        <taxon>Hyphomicrobiales</taxon>
        <taxon>Rhizobiaceae</taxon>
        <taxon>Shinella</taxon>
    </lineage>
</organism>
<sequence length="227" mass="24201">MPQATDTRSSRDERAAEARTGFPGFFDEVPAVTLREPLASFLGASASGVITYCYADAVKLAGHSCPTVAGAYLMVRNGLARLYGDELPERGGIEVHMRDARDEGTTGVVAAVATLLTGAAAETGFGGIGMDRRFARRDLLHFDAPVDGLMALRRRDTGRGVVLDLDTSQVPPDAGMKALFPKIAAGSANGDEQARFAALWQDRVARMLLDHADDPRLVRVSAWRAAA</sequence>
<dbReference type="EMBL" id="JBHRSP010000032">
    <property type="protein sequence ID" value="MFC3075081.1"/>
    <property type="molecule type" value="Genomic_DNA"/>
</dbReference>